<evidence type="ECO:0000313" key="2">
    <source>
        <dbReference type="EMBL" id="BDU71626.1"/>
    </source>
</evidence>
<feature type="chain" id="PRO_5041294355" evidence="1">
    <location>
        <begin position="20"/>
        <end position="294"/>
    </location>
</feature>
<keyword evidence="1" id="KW-0732">Signal</keyword>
<dbReference type="KEGG" id="msil:METEAL_08000"/>
<gene>
    <name evidence="2" type="ORF">METEAL_08000</name>
</gene>
<keyword evidence="3" id="KW-1185">Reference proteome</keyword>
<accession>A0AA48GTS9</accession>
<evidence type="ECO:0000313" key="3">
    <source>
        <dbReference type="Proteomes" id="UP001238179"/>
    </source>
</evidence>
<proteinExistence type="predicted"/>
<reference evidence="3" key="1">
    <citation type="journal article" date="2023" name="Int. J. Syst. Evol. Microbiol.">
        <title>Mesoterricola silvestris gen. nov., sp. nov., Mesoterricola sediminis sp. nov., Geothrix oryzae sp. nov., Geothrix edaphica sp. nov., Geothrix rubra sp. nov., and Geothrix limicola sp. nov., six novel members of Acidobacteriota isolated from soils.</title>
        <authorList>
            <person name="Itoh H."/>
            <person name="Sugisawa Y."/>
            <person name="Mise K."/>
            <person name="Xu Z."/>
            <person name="Kuniyasu M."/>
            <person name="Ushijima N."/>
            <person name="Kawano K."/>
            <person name="Kobayashi E."/>
            <person name="Shiratori Y."/>
            <person name="Masuda Y."/>
            <person name="Senoo K."/>
        </authorList>
    </citation>
    <scope>NUCLEOTIDE SEQUENCE [LARGE SCALE GENOMIC DNA]</scope>
    <source>
        <strain evidence="3">W79</strain>
    </source>
</reference>
<dbReference type="RefSeq" id="WP_316414518.1">
    <property type="nucleotide sequence ID" value="NZ_AP027080.1"/>
</dbReference>
<organism evidence="2 3">
    <name type="scientific">Mesoterricola silvestris</name>
    <dbReference type="NCBI Taxonomy" id="2927979"/>
    <lineage>
        <taxon>Bacteria</taxon>
        <taxon>Pseudomonadati</taxon>
        <taxon>Acidobacteriota</taxon>
        <taxon>Holophagae</taxon>
        <taxon>Holophagales</taxon>
        <taxon>Holophagaceae</taxon>
        <taxon>Mesoterricola</taxon>
    </lineage>
</organism>
<name>A0AA48GTS9_9BACT</name>
<dbReference type="Proteomes" id="UP001238179">
    <property type="component" value="Chromosome"/>
</dbReference>
<feature type="signal peptide" evidence="1">
    <location>
        <begin position="1"/>
        <end position="19"/>
    </location>
</feature>
<sequence>MQRFLLGAALAAGLCTAHAAPPPTHALLHGVFKPAPDSQGEGAIHPLPPLQRIEAMDKGALRIVAQDSAEGMAFPMLAAPGGGEPADLGGLGEGDFMVPLDMTGTGVSDLIHARRGAPGWKVLTNAARLPKPAQGFVAGHFEKGAETARCELIPADTSDLAVDQNLLAATGDFLGNGTEQLAYTRPGQHQMWIVGAHGATTMKADLKGIEPAAEGPRCHWLFPFKANRRGQRTRLAYYRAGSDHLIRLVPKGMEFVQERVPLKGHWERLNQAVVDWPRPAPIAIPAEAKEPAGN</sequence>
<dbReference type="EMBL" id="AP027080">
    <property type="protein sequence ID" value="BDU71626.1"/>
    <property type="molecule type" value="Genomic_DNA"/>
</dbReference>
<evidence type="ECO:0000256" key="1">
    <source>
        <dbReference type="SAM" id="SignalP"/>
    </source>
</evidence>
<protein>
    <submittedName>
        <fullName evidence="2">Uncharacterized protein</fullName>
    </submittedName>
</protein>
<dbReference type="AlphaFoldDB" id="A0AA48GTS9"/>